<evidence type="ECO:0000256" key="4">
    <source>
        <dbReference type="ARBA" id="ARBA00022771"/>
    </source>
</evidence>
<evidence type="ECO:0000256" key="5">
    <source>
        <dbReference type="ARBA" id="ARBA00022833"/>
    </source>
</evidence>
<keyword evidence="7" id="KW-0539">Nucleus</keyword>
<feature type="domain" description="C2H2-type" evidence="10">
    <location>
        <begin position="351"/>
        <end position="379"/>
    </location>
</feature>
<accession>A0ABD2X6S1</accession>
<feature type="compositionally biased region" description="Polar residues" evidence="9">
    <location>
        <begin position="75"/>
        <end position="84"/>
    </location>
</feature>
<dbReference type="InterPro" id="IPR013087">
    <property type="entry name" value="Znf_C2H2_type"/>
</dbReference>
<dbReference type="Proteomes" id="UP001627154">
    <property type="component" value="Unassembled WGS sequence"/>
</dbReference>
<evidence type="ECO:0000256" key="9">
    <source>
        <dbReference type="SAM" id="MobiDB-lite"/>
    </source>
</evidence>
<keyword evidence="2" id="KW-0479">Metal-binding</keyword>
<dbReference type="GO" id="GO:0005634">
    <property type="term" value="C:nucleus"/>
    <property type="evidence" value="ECO:0007669"/>
    <property type="project" value="UniProtKB-SubCell"/>
</dbReference>
<name>A0ABD2X6S1_9HYME</name>
<evidence type="ECO:0000256" key="2">
    <source>
        <dbReference type="ARBA" id="ARBA00022723"/>
    </source>
</evidence>
<feature type="compositionally biased region" description="Basic and acidic residues" evidence="9">
    <location>
        <begin position="21"/>
        <end position="38"/>
    </location>
</feature>
<keyword evidence="5" id="KW-0862">Zinc</keyword>
<feature type="compositionally biased region" description="Basic and acidic residues" evidence="9">
    <location>
        <begin position="136"/>
        <end position="151"/>
    </location>
</feature>
<keyword evidence="3" id="KW-0677">Repeat</keyword>
<organism evidence="11 12">
    <name type="scientific">Trichogramma kaykai</name>
    <dbReference type="NCBI Taxonomy" id="54128"/>
    <lineage>
        <taxon>Eukaryota</taxon>
        <taxon>Metazoa</taxon>
        <taxon>Ecdysozoa</taxon>
        <taxon>Arthropoda</taxon>
        <taxon>Hexapoda</taxon>
        <taxon>Insecta</taxon>
        <taxon>Pterygota</taxon>
        <taxon>Neoptera</taxon>
        <taxon>Endopterygota</taxon>
        <taxon>Hymenoptera</taxon>
        <taxon>Apocrita</taxon>
        <taxon>Proctotrupomorpha</taxon>
        <taxon>Chalcidoidea</taxon>
        <taxon>Trichogrammatidae</taxon>
        <taxon>Trichogramma</taxon>
    </lineage>
</organism>
<reference evidence="11 12" key="1">
    <citation type="journal article" date="2024" name="bioRxiv">
        <title>A reference genome for Trichogramma kaykai: A tiny desert-dwelling parasitoid wasp with competing sex-ratio distorters.</title>
        <authorList>
            <person name="Culotta J."/>
            <person name="Lindsey A.R."/>
        </authorList>
    </citation>
    <scope>NUCLEOTIDE SEQUENCE [LARGE SCALE GENOMIC DNA]</scope>
    <source>
        <strain evidence="11 12">KSX58</strain>
    </source>
</reference>
<comment type="subcellular location">
    <subcellularLocation>
        <location evidence="1">Nucleus</location>
    </subcellularLocation>
</comment>
<evidence type="ECO:0000259" key="10">
    <source>
        <dbReference type="PROSITE" id="PS50157"/>
    </source>
</evidence>
<evidence type="ECO:0000256" key="3">
    <source>
        <dbReference type="ARBA" id="ARBA00022737"/>
    </source>
</evidence>
<keyword evidence="4 8" id="KW-0863">Zinc-finger</keyword>
<dbReference type="PANTHER" id="PTHR16515:SF49">
    <property type="entry name" value="GASTRULA ZINC FINGER PROTEIN XLCGF49.1-LIKE-RELATED"/>
    <property type="match status" value="1"/>
</dbReference>
<keyword evidence="6" id="KW-0238">DNA-binding</keyword>
<feature type="compositionally biased region" description="Acidic residues" evidence="9">
    <location>
        <begin position="173"/>
        <end position="201"/>
    </location>
</feature>
<dbReference type="PROSITE" id="PS50157">
    <property type="entry name" value="ZINC_FINGER_C2H2_2"/>
    <property type="match status" value="2"/>
</dbReference>
<comment type="caution">
    <text evidence="11">The sequence shown here is derived from an EMBL/GenBank/DDBJ whole genome shotgun (WGS) entry which is preliminary data.</text>
</comment>
<dbReference type="PANTHER" id="PTHR16515">
    <property type="entry name" value="PR DOMAIN ZINC FINGER PROTEIN"/>
    <property type="match status" value="1"/>
</dbReference>
<evidence type="ECO:0000313" key="11">
    <source>
        <dbReference type="EMBL" id="KAL3400625.1"/>
    </source>
</evidence>
<proteinExistence type="predicted"/>
<feature type="region of interest" description="Disordered" evidence="9">
    <location>
        <begin position="21"/>
        <end position="205"/>
    </location>
</feature>
<keyword evidence="12" id="KW-1185">Reference proteome</keyword>
<feature type="compositionally biased region" description="Basic and acidic residues" evidence="9">
    <location>
        <begin position="163"/>
        <end position="172"/>
    </location>
</feature>
<evidence type="ECO:0000256" key="6">
    <source>
        <dbReference type="ARBA" id="ARBA00023125"/>
    </source>
</evidence>
<dbReference type="SUPFAM" id="SSF57667">
    <property type="entry name" value="beta-beta-alpha zinc fingers"/>
    <property type="match status" value="2"/>
</dbReference>
<sequence length="491" mass="56796">MVEAKKTFLKTGVPFIDKKSRNEYHKNRKYYPKEDKDSQPPVPKRKKTNDLKILEEEDISDSDSSLTLKLDDSQEASTSKQTTFPVIESDDSDSVKTVPMIESDDSDSEKNVPVIESDDSDSEKNVPMIESDDPDSEKVRKTMEKGSEKNKTVPVIESDDSDLEKIMPRKDPEDEDQKDEDQKDEDQEDEDQDSSDDEESNETEKKKLIKQKLRLFTRNNHRDFFREAIKYFFKPEVLRVSCVSGKASPAHKHLPPKKQLDPLIMECILGMILSNKLKILNLSVINRLSGVRCSRRRIVVIIHWIINFEPLEVIRRLRDADRALVCTMYAWVSKKGLFLHITTVHEGRKDFVCGNCEKKFGRKHHLFMHQKIIHDRCKDFACDKCEKKFGHKWILLFHQRTVHEGQKDYECEDCKKKFGTQTTTYTCTKSGSAATRRRGAMTQMIVVVVVVVAARHSRAHAWDRKKGSLCIYLYIIGGCRALSAYYNDEYG</sequence>
<dbReference type="GO" id="GO:0003677">
    <property type="term" value="F:DNA binding"/>
    <property type="evidence" value="ECO:0007669"/>
    <property type="project" value="UniProtKB-KW"/>
</dbReference>
<dbReference type="SMART" id="SM00355">
    <property type="entry name" value="ZnF_C2H2"/>
    <property type="match status" value="2"/>
</dbReference>
<gene>
    <name evidence="11" type="ORF">TKK_006454</name>
</gene>
<evidence type="ECO:0000256" key="8">
    <source>
        <dbReference type="PROSITE-ProRule" id="PRU00042"/>
    </source>
</evidence>
<dbReference type="InterPro" id="IPR050331">
    <property type="entry name" value="Zinc_finger"/>
</dbReference>
<evidence type="ECO:0000256" key="1">
    <source>
        <dbReference type="ARBA" id="ARBA00004123"/>
    </source>
</evidence>
<dbReference type="AlphaFoldDB" id="A0ABD2X6S1"/>
<dbReference type="Gene3D" id="3.30.160.60">
    <property type="entry name" value="Classic Zinc Finger"/>
    <property type="match status" value="2"/>
</dbReference>
<evidence type="ECO:0000256" key="7">
    <source>
        <dbReference type="ARBA" id="ARBA00023242"/>
    </source>
</evidence>
<feature type="domain" description="C2H2-type" evidence="10">
    <location>
        <begin position="380"/>
        <end position="408"/>
    </location>
</feature>
<dbReference type="InterPro" id="IPR036236">
    <property type="entry name" value="Znf_C2H2_sf"/>
</dbReference>
<dbReference type="EMBL" id="JBJJXI010000051">
    <property type="protein sequence ID" value="KAL3400625.1"/>
    <property type="molecule type" value="Genomic_DNA"/>
</dbReference>
<dbReference type="Gene3D" id="1.10.10.2590">
    <property type="entry name" value="BEN domain"/>
    <property type="match status" value="1"/>
</dbReference>
<evidence type="ECO:0000313" key="12">
    <source>
        <dbReference type="Proteomes" id="UP001627154"/>
    </source>
</evidence>
<dbReference type="GO" id="GO:0008270">
    <property type="term" value="F:zinc ion binding"/>
    <property type="evidence" value="ECO:0007669"/>
    <property type="project" value="UniProtKB-KW"/>
</dbReference>
<dbReference type="PROSITE" id="PS00028">
    <property type="entry name" value="ZINC_FINGER_C2H2_1"/>
    <property type="match status" value="2"/>
</dbReference>
<protein>
    <recommendedName>
        <fullName evidence="10">C2H2-type domain-containing protein</fullName>
    </recommendedName>
</protein>